<dbReference type="InterPro" id="IPR046848">
    <property type="entry name" value="E_motif"/>
</dbReference>
<evidence type="ECO:0000256" key="4">
    <source>
        <dbReference type="ARBA" id="ARBA00011738"/>
    </source>
</evidence>
<dbReference type="InterPro" id="IPR046960">
    <property type="entry name" value="PPR_At4g14850-like_plant"/>
</dbReference>
<evidence type="ECO:0000256" key="7">
    <source>
        <dbReference type="PROSITE-ProRule" id="PRU00708"/>
    </source>
</evidence>
<dbReference type="NCBIfam" id="TIGR00756">
    <property type="entry name" value="PPR"/>
    <property type="match status" value="5"/>
</dbReference>
<dbReference type="Pfam" id="PF01535">
    <property type="entry name" value="PPR"/>
    <property type="match status" value="3"/>
</dbReference>
<dbReference type="Proteomes" id="UP000595140">
    <property type="component" value="Unassembled WGS sequence"/>
</dbReference>
<dbReference type="Gene3D" id="2.40.480.10">
    <property type="entry name" value="Allene oxide cyclase-like"/>
    <property type="match status" value="1"/>
</dbReference>
<name>A0A484NS76_9ASTE</name>
<evidence type="ECO:0000313" key="10">
    <source>
        <dbReference type="Proteomes" id="UP000595140"/>
    </source>
</evidence>
<feature type="compositionally biased region" description="Basic and acidic residues" evidence="8">
    <location>
        <begin position="534"/>
        <end position="545"/>
    </location>
</feature>
<dbReference type="GO" id="GO:0005576">
    <property type="term" value="C:extracellular region"/>
    <property type="evidence" value="ECO:0007669"/>
    <property type="project" value="UniProtKB-SubCell"/>
</dbReference>
<dbReference type="AlphaFoldDB" id="A0A484NS76"/>
<dbReference type="GO" id="GO:0003723">
    <property type="term" value="F:RNA binding"/>
    <property type="evidence" value="ECO:0007669"/>
    <property type="project" value="InterPro"/>
</dbReference>
<evidence type="ECO:0000256" key="6">
    <source>
        <dbReference type="ARBA" id="ARBA00022737"/>
    </source>
</evidence>
<dbReference type="Gene3D" id="1.25.40.10">
    <property type="entry name" value="Tetratricopeptide repeat domain"/>
    <property type="match status" value="3"/>
</dbReference>
<dbReference type="InterPro" id="IPR011990">
    <property type="entry name" value="TPR-like_helical_dom_sf"/>
</dbReference>
<comment type="similarity">
    <text evidence="2">Belongs to the PPR family. PCMP-H subfamily.</text>
</comment>
<dbReference type="EMBL" id="OOIL02006841">
    <property type="protein sequence ID" value="VFR02887.1"/>
    <property type="molecule type" value="Genomic_DNA"/>
</dbReference>
<dbReference type="FunFam" id="1.25.40.10:FF:000333">
    <property type="entry name" value="Pentatricopeptide repeat-containing protein"/>
    <property type="match status" value="1"/>
</dbReference>
<feature type="repeat" description="PPR" evidence="7">
    <location>
        <begin position="180"/>
        <end position="210"/>
    </location>
</feature>
<dbReference type="InterPro" id="IPR004265">
    <property type="entry name" value="Dirigent"/>
</dbReference>
<dbReference type="Pfam" id="PF03018">
    <property type="entry name" value="Dirigent"/>
    <property type="match status" value="1"/>
</dbReference>
<reference evidence="9 10" key="1">
    <citation type="submission" date="2018-04" db="EMBL/GenBank/DDBJ databases">
        <authorList>
            <person name="Vogel A."/>
        </authorList>
    </citation>
    <scope>NUCLEOTIDE SEQUENCE [LARGE SCALE GENOMIC DNA]</scope>
</reference>
<feature type="repeat" description="PPR" evidence="7">
    <location>
        <begin position="79"/>
        <end position="113"/>
    </location>
</feature>
<keyword evidence="5" id="KW-0964">Secreted</keyword>
<proteinExistence type="inferred from homology"/>
<dbReference type="InterPro" id="IPR044859">
    <property type="entry name" value="Allene_oxi_cyc_Dirigent"/>
</dbReference>
<evidence type="ECO:0000256" key="2">
    <source>
        <dbReference type="ARBA" id="ARBA00006643"/>
    </source>
</evidence>
<dbReference type="OrthoDB" id="185373at2759"/>
<dbReference type="Pfam" id="PF13041">
    <property type="entry name" value="PPR_2"/>
    <property type="match status" value="2"/>
</dbReference>
<feature type="region of interest" description="Disordered" evidence="8">
    <location>
        <begin position="534"/>
        <end position="559"/>
    </location>
</feature>
<keyword evidence="10" id="KW-1185">Reference proteome</keyword>
<dbReference type="FunFam" id="1.25.40.10:FF:000470">
    <property type="entry name" value="Pentatricopeptide repeat-containing protein At5g66520"/>
    <property type="match status" value="1"/>
</dbReference>
<evidence type="ECO:0000256" key="8">
    <source>
        <dbReference type="SAM" id="MobiDB-lite"/>
    </source>
</evidence>
<evidence type="ECO:0008006" key="11">
    <source>
        <dbReference type="Google" id="ProtNLM"/>
    </source>
</evidence>
<keyword evidence="6" id="KW-0677">Repeat</keyword>
<protein>
    <recommendedName>
        <fullName evidence="11">Dirigent protein</fullName>
    </recommendedName>
</protein>
<sequence length="704" mass="78948">MLNASSPASLLLRRNSILSSILDDCKSMRDLNQIHGLVVASGLSQDTHIVSKILSFSAVSDSGDLCYSSRVLFSLVSPRIFHWNAVIRGYSKSRNPNGSVSVFIRMLRSGAFPDYLTYPFLAKACSRLLNPELGCSVHAHIVRNGFEADGFVSNSLIHMYASFGDVVLARKAFDGMPLKNPVSWNSMVDGYAKCGELGSARQLFDSMPRRDVLSWSCLIDGYVKSGDYRGAMAVFDQMCGSGVKPNEVTMVSVLCACSHLGALDRGRALHQYAVDNNLPLTIILRTSLVDMYAKCGAINEAFDMFRRVRVETFDVLLWNAMIRGLATHGLVKESLDLFKEMKSSNRIRPDEITYLSLLHACAHGGLVSEAWHFFECLKEQGMVPKIEHFACMVDVMARAGQTTEAYHFLCQMPIEPTPSMLGALMNGCMNHGKLELAEMLGKRLVEMDPTHDGRHVGLANVYATDQRWGEARSTRQRMERMGVRKCPGFSLVEIDQALHRFIAHDKSHPSYEVICMMLSLLGSQMRPHENQDVLLRRRPPLREIDPPENPRPQEGKAQPLPFLLARRPERRSPNLRHGHLSAEKLHHRVRHRQHDRQPVDPPGLRPELTSKCVGMAQGFYASASQQGFEFLMVMNFAFIEGKYNGSTLAVVGRNPVMDKVREMSVIGGSGLFRFARGYVQAKTHRWDMKTGDATVEYNAYVFHY</sequence>
<dbReference type="GO" id="GO:0009699">
    <property type="term" value="P:phenylpropanoid biosynthetic process"/>
    <property type="evidence" value="ECO:0007669"/>
    <property type="project" value="UniProtKB-ARBA"/>
</dbReference>
<dbReference type="PROSITE" id="PS51375">
    <property type="entry name" value="PPR"/>
    <property type="match status" value="5"/>
</dbReference>
<evidence type="ECO:0000313" key="9">
    <source>
        <dbReference type="EMBL" id="VFR02887.1"/>
    </source>
</evidence>
<feature type="repeat" description="PPR" evidence="7">
    <location>
        <begin position="211"/>
        <end position="245"/>
    </location>
</feature>
<dbReference type="InterPro" id="IPR002885">
    <property type="entry name" value="PPR_rpt"/>
</dbReference>
<dbReference type="PANTHER" id="PTHR47926">
    <property type="entry name" value="PENTATRICOPEPTIDE REPEAT-CONTAINING PROTEIN"/>
    <property type="match status" value="1"/>
</dbReference>
<dbReference type="SUPFAM" id="SSF48452">
    <property type="entry name" value="TPR-like"/>
    <property type="match status" value="1"/>
</dbReference>
<organism evidence="9 10">
    <name type="scientific">Cuscuta campestris</name>
    <dbReference type="NCBI Taxonomy" id="132261"/>
    <lineage>
        <taxon>Eukaryota</taxon>
        <taxon>Viridiplantae</taxon>
        <taxon>Streptophyta</taxon>
        <taxon>Embryophyta</taxon>
        <taxon>Tracheophyta</taxon>
        <taxon>Spermatophyta</taxon>
        <taxon>Magnoliopsida</taxon>
        <taxon>eudicotyledons</taxon>
        <taxon>Gunneridae</taxon>
        <taxon>Pentapetalae</taxon>
        <taxon>asterids</taxon>
        <taxon>lamiids</taxon>
        <taxon>Solanales</taxon>
        <taxon>Convolvulaceae</taxon>
        <taxon>Cuscuteae</taxon>
        <taxon>Cuscuta</taxon>
        <taxon>Cuscuta subgen. Grammica</taxon>
        <taxon>Cuscuta sect. Cleistogrammica</taxon>
    </lineage>
</organism>
<dbReference type="GO" id="GO:0009451">
    <property type="term" value="P:RNA modification"/>
    <property type="evidence" value="ECO:0007669"/>
    <property type="project" value="InterPro"/>
</dbReference>
<evidence type="ECO:0000256" key="1">
    <source>
        <dbReference type="ARBA" id="ARBA00004613"/>
    </source>
</evidence>
<comment type="subcellular location">
    <subcellularLocation>
        <location evidence="1">Secreted</location>
    </subcellularLocation>
</comment>
<gene>
    <name evidence="9" type="ORF">CCAM_LOCUS44662</name>
</gene>
<feature type="repeat" description="PPR" evidence="7">
    <location>
        <begin position="314"/>
        <end position="348"/>
    </location>
</feature>
<feature type="repeat" description="PPR" evidence="7">
    <location>
        <begin position="350"/>
        <end position="384"/>
    </location>
</feature>
<dbReference type="PANTHER" id="PTHR47926:SF483">
    <property type="entry name" value="TETRATRICOPEPTIDE-LIKE HELICAL DOMAIN SUPERFAMILY"/>
    <property type="match status" value="1"/>
</dbReference>
<evidence type="ECO:0000256" key="5">
    <source>
        <dbReference type="ARBA" id="ARBA00022525"/>
    </source>
</evidence>
<comment type="subunit">
    <text evidence="4">Homodimer.</text>
</comment>
<dbReference type="FunFam" id="1.25.40.10:FF:000184">
    <property type="entry name" value="Pentatricopeptide repeat-containing protein, chloroplastic"/>
    <property type="match status" value="1"/>
</dbReference>
<comment type="similarity">
    <text evidence="3">Belongs to the plant dirigent protein family.</text>
</comment>
<evidence type="ECO:0000256" key="3">
    <source>
        <dbReference type="ARBA" id="ARBA00010746"/>
    </source>
</evidence>
<accession>A0A484NS76</accession>
<dbReference type="Pfam" id="PF20431">
    <property type="entry name" value="E_motif"/>
    <property type="match status" value="1"/>
</dbReference>